<dbReference type="Proteomes" id="UP000783213">
    <property type="component" value="Unassembled WGS sequence"/>
</dbReference>
<keyword evidence="2" id="KW-1185">Reference proteome</keyword>
<sequence length="112" mass="12797">MESRTTREDARSKATQFAGAGRLLYAKSLNSWTRSLGDEDMAIDIYYALQSIMLDPKKREKADIPELISIRITEDRAIIYDPKGAQLIPKISPNTATLIDHRYSVNNRHLFK</sequence>
<reference evidence="1 2" key="1">
    <citation type="journal article" date="2020" name="Genome Biol. Evol.">
        <title>Comparative genomics of Sclerotiniaceae.</title>
        <authorList>
            <person name="Valero Jimenez C.A."/>
            <person name="Steentjes M."/>
            <person name="Scholten O.E."/>
            <person name="Van Kan J.A.L."/>
        </authorList>
    </citation>
    <scope>NUCLEOTIDE SEQUENCE [LARGE SCALE GENOMIC DNA]</scope>
    <source>
        <strain evidence="1 2">B1</strain>
    </source>
</reference>
<organism evidence="1 2">
    <name type="scientific">Botrytis deweyae</name>
    <dbReference type="NCBI Taxonomy" id="2478750"/>
    <lineage>
        <taxon>Eukaryota</taxon>
        <taxon>Fungi</taxon>
        <taxon>Dikarya</taxon>
        <taxon>Ascomycota</taxon>
        <taxon>Pezizomycotina</taxon>
        <taxon>Leotiomycetes</taxon>
        <taxon>Helotiales</taxon>
        <taxon>Sclerotiniaceae</taxon>
        <taxon>Botrytis</taxon>
    </lineage>
</organism>
<dbReference type="GeneID" id="62234852"/>
<evidence type="ECO:0000313" key="2">
    <source>
        <dbReference type="Proteomes" id="UP000783213"/>
    </source>
</evidence>
<gene>
    <name evidence="1" type="ORF">EAE98_008079</name>
</gene>
<evidence type="ECO:0000313" key="1">
    <source>
        <dbReference type="EMBL" id="KAF7922553.1"/>
    </source>
</evidence>
<name>A0ABQ7IG00_9HELO</name>
<dbReference type="RefSeq" id="XP_038807996.1">
    <property type="nucleotide sequence ID" value="XM_038955702.1"/>
</dbReference>
<proteinExistence type="predicted"/>
<protein>
    <submittedName>
        <fullName evidence="1">Uncharacterized protein</fullName>
    </submittedName>
</protein>
<dbReference type="EMBL" id="RCSX01000020">
    <property type="protein sequence ID" value="KAF7922553.1"/>
    <property type="molecule type" value="Genomic_DNA"/>
</dbReference>
<comment type="caution">
    <text evidence="1">The sequence shown here is derived from an EMBL/GenBank/DDBJ whole genome shotgun (WGS) entry which is preliminary data.</text>
</comment>
<accession>A0ABQ7IG00</accession>